<accession>A0A0S7EA89</accession>
<sequence length="100" mass="11211">MKYVSLIVLLFFVNFIATPTIAVLAGIELEIPSVTISEENKKPITNAEEEHKGHLWDLSASNHLNLVDAGEGLELNFSHLKLVYESQEFDILLPPPERLV</sequence>
<dbReference type="AlphaFoldDB" id="A0A0S7EA89"/>
<dbReference type="Proteomes" id="UP000069030">
    <property type="component" value="Chromosome"/>
</dbReference>
<gene>
    <name evidence="1" type="ORF">AS202_13165</name>
</gene>
<dbReference type="GeneID" id="66975665"/>
<protein>
    <submittedName>
        <fullName evidence="1">Uncharacterized protein</fullName>
    </submittedName>
</protein>
<evidence type="ECO:0000313" key="2">
    <source>
        <dbReference type="Proteomes" id="UP000069030"/>
    </source>
</evidence>
<dbReference type="eggNOG" id="ENOG5030WE0">
    <property type="taxonomic scope" value="Bacteria"/>
</dbReference>
<dbReference type="RefSeq" id="WP_006259107.1">
    <property type="nucleotide sequence ID" value="NZ_BCMQ01000008.1"/>
</dbReference>
<dbReference type="EMBL" id="CP013690">
    <property type="protein sequence ID" value="ALU27042.1"/>
    <property type="molecule type" value="Genomic_DNA"/>
</dbReference>
<dbReference type="KEGG" id="mod:AS202_13165"/>
<evidence type="ECO:0000313" key="1">
    <source>
        <dbReference type="EMBL" id="ALU27042.1"/>
    </source>
</evidence>
<organism evidence="1 2">
    <name type="scientific">Myroides odoratimimus</name>
    <dbReference type="NCBI Taxonomy" id="76832"/>
    <lineage>
        <taxon>Bacteria</taxon>
        <taxon>Pseudomonadati</taxon>
        <taxon>Bacteroidota</taxon>
        <taxon>Flavobacteriia</taxon>
        <taxon>Flavobacteriales</taxon>
        <taxon>Flavobacteriaceae</taxon>
        <taxon>Myroides</taxon>
    </lineage>
</organism>
<name>A0A0S7EA89_9FLAO</name>
<reference evidence="1 2" key="1">
    <citation type="journal article" date="2016" name="J. Zhejiang Univ. Sci. B">
        <title>Antibiotic resistance mechanisms of Myroides sp.</title>
        <authorList>
            <person name="Hu S."/>
            <person name="Yuan S."/>
            <person name="Qu H."/>
            <person name="Jiang T."/>
            <person name="Zhou Y."/>
            <person name="Wang M."/>
            <person name="Ming D."/>
        </authorList>
    </citation>
    <scope>NUCLEOTIDE SEQUENCE [LARGE SCALE GENOMIC DNA]</scope>
    <source>
        <strain evidence="1 2">PR63039</strain>
    </source>
</reference>
<proteinExistence type="predicted"/>